<feature type="compositionally biased region" description="Basic and acidic residues" evidence="1">
    <location>
        <begin position="349"/>
        <end position="365"/>
    </location>
</feature>
<protein>
    <submittedName>
        <fullName evidence="2">Uncharacterized protein</fullName>
    </submittedName>
</protein>
<comment type="caution">
    <text evidence="2">The sequence shown here is derived from an EMBL/GenBank/DDBJ whole genome shotgun (WGS) entry which is preliminary data.</text>
</comment>
<dbReference type="AlphaFoldDB" id="A0AAD7X6G0"/>
<sequence length="814" mass="89341">MAPGNIWATEDQTAWLSKRLPDFVKSQRENKTDKFFAVTYSEWFHRFDLEEPTAEELEEAQGDKEKAVSMKTKRQRQVSRPHVDIDIRLLTTFLDRLTQRIWWWYYNRTRGVSSKRVLNLNKKRTGYLHPYQAYIHLYKDRLMPLLSNKYYMYRVKLGSDVEPMAELAFRAKVGTELLAEESDEVKQRVENFREFARRAAAKGVLDAVTNKEGSSDDDPEEHMAMELIKNIESLPATLDHALKNLHKLTGWVGFAIFAGPHPRTGVMTTVATSVGKTLQEDMSFQQACPEEYETFENNVDSFAAMCFPSDLTDALTLMYKGIHSASEGSDKAARSEQQTSKGNGGISKTSEKATKRKGKGAERPAKTSKSSGKARSDGRALSGEVRAVDVDVAGMNAPETSSRAGEGNSTVYKATADHDGVVSMDDADASEGSAGEEDIVEAGDVSVEDFVDFETQRMLNIQANHQMLKSLGLLDLPLKAPVRARGGGKGKKGVESSEAGDGAALLDVSGDPPTVTNVVNTRSKSRVAAQQDQNTDTTPVDPSATAAASSTDDAPPSAPPLNAPQPATTDVPTSNDIEVPAGTSSDAVADIAIVSAVPEWVSDAKTYLLSISKDQRWCNAVKVWMKFEEILGYPSGQGPDSRLPTKKRPMQVRQWIQAHRQYEKPPTVKATEYGATWVLWWRELQPEIRLDAAGGLQRPPVDVLKGGSWGVLRRGGPNGFFLVLLALSWWVKSAVDGRDVKNAFAMVEDVLWVLDTMLSAPEVGEDGEEGGEDGEEGGEEKGVDEGEEDRVAVAGGKKRRAAGRSPNTKRVRHT</sequence>
<dbReference type="EMBL" id="JAPEVG010000262">
    <property type="protein sequence ID" value="KAJ8472367.1"/>
    <property type="molecule type" value="Genomic_DNA"/>
</dbReference>
<feature type="region of interest" description="Disordered" evidence="1">
    <location>
        <begin position="762"/>
        <end position="814"/>
    </location>
</feature>
<proteinExistence type="predicted"/>
<feature type="compositionally biased region" description="Low complexity" evidence="1">
    <location>
        <begin position="535"/>
        <end position="555"/>
    </location>
</feature>
<feature type="compositionally biased region" description="Polar residues" evidence="1">
    <location>
        <begin position="398"/>
        <end position="410"/>
    </location>
</feature>
<feature type="region of interest" description="Disordered" evidence="1">
    <location>
        <begin position="325"/>
        <end position="385"/>
    </location>
</feature>
<evidence type="ECO:0000256" key="1">
    <source>
        <dbReference type="SAM" id="MobiDB-lite"/>
    </source>
</evidence>
<accession>A0AAD7X6G0</accession>
<evidence type="ECO:0000313" key="3">
    <source>
        <dbReference type="Proteomes" id="UP001215151"/>
    </source>
</evidence>
<reference evidence="2" key="1">
    <citation type="submission" date="2022-11" db="EMBL/GenBank/DDBJ databases">
        <title>Genome Sequence of Cubamyces cubensis.</title>
        <authorList>
            <person name="Buettner E."/>
        </authorList>
    </citation>
    <scope>NUCLEOTIDE SEQUENCE</scope>
    <source>
        <strain evidence="2">MPL-01</strain>
    </source>
</reference>
<feature type="compositionally biased region" description="Basic residues" evidence="1">
    <location>
        <begin position="796"/>
        <end position="814"/>
    </location>
</feature>
<feature type="region of interest" description="Disordered" evidence="1">
    <location>
        <begin position="391"/>
        <end position="410"/>
    </location>
</feature>
<feature type="compositionally biased region" description="Acidic residues" evidence="1">
    <location>
        <begin position="763"/>
        <end position="778"/>
    </location>
</feature>
<feature type="region of interest" description="Disordered" evidence="1">
    <location>
        <begin position="484"/>
        <end position="581"/>
    </location>
</feature>
<organism evidence="2 3">
    <name type="scientific">Trametes cubensis</name>
    <dbReference type="NCBI Taxonomy" id="1111947"/>
    <lineage>
        <taxon>Eukaryota</taxon>
        <taxon>Fungi</taxon>
        <taxon>Dikarya</taxon>
        <taxon>Basidiomycota</taxon>
        <taxon>Agaricomycotina</taxon>
        <taxon>Agaricomycetes</taxon>
        <taxon>Polyporales</taxon>
        <taxon>Polyporaceae</taxon>
        <taxon>Trametes</taxon>
    </lineage>
</organism>
<dbReference type="Proteomes" id="UP001215151">
    <property type="component" value="Unassembled WGS sequence"/>
</dbReference>
<name>A0AAD7X6G0_9APHY</name>
<evidence type="ECO:0000313" key="2">
    <source>
        <dbReference type="EMBL" id="KAJ8472367.1"/>
    </source>
</evidence>
<gene>
    <name evidence="2" type="ORF">ONZ51_g8553</name>
</gene>
<feature type="compositionally biased region" description="Polar residues" evidence="1">
    <location>
        <begin position="514"/>
        <end position="534"/>
    </location>
</feature>
<keyword evidence="3" id="KW-1185">Reference proteome</keyword>